<accession>A0AA39PW72</accession>
<reference evidence="1" key="1">
    <citation type="submission" date="2023-06" db="EMBL/GenBank/DDBJ databases">
        <authorList>
            <consortium name="Lawrence Berkeley National Laboratory"/>
            <person name="Ahrendt S."/>
            <person name="Sahu N."/>
            <person name="Indic B."/>
            <person name="Wong-Bajracharya J."/>
            <person name="Merenyi Z."/>
            <person name="Ke H.-M."/>
            <person name="Monk M."/>
            <person name="Kocsube S."/>
            <person name="Drula E."/>
            <person name="Lipzen A."/>
            <person name="Balint B."/>
            <person name="Henrissat B."/>
            <person name="Andreopoulos B."/>
            <person name="Martin F.M."/>
            <person name="Harder C.B."/>
            <person name="Rigling D."/>
            <person name="Ford K.L."/>
            <person name="Foster G.D."/>
            <person name="Pangilinan J."/>
            <person name="Papanicolaou A."/>
            <person name="Barry K."/>
            <person name="LaButti K."/>
            <person name="Viragh M."/>
            <person name="Koriabine M."/>
            <person name="Yan M."/>
            <person name="Riley R."/>
            <person name="Champramary S."/>
            <person name="Plett K.L."/>
            <person name="Tsai I.J."/>
            <person name="Slot J."/>
            <person name="Sipos G."/>
            <person name="Plett J."/>
            <person name="Nagy L.G."/>
            <person name="Grigoriev I.V."/>
        </authorList>
    </citation>
    <scope>NUCLEOTIDE SEQUENCE</scope>
    <source>
        <strain evidence="1">ICMP 16352</strain>
    </source>
</reference>
<dbReference type="Proteomes" id="UP001175227">
    <property type="component" value="Unassembled WGS sequence"/>
</dbReference>
<dbReference type="AlphaFoldDB" id="A0AA39PW72"/>
<gene>
    <name evidence="1" type="ORF">IW261DRAFT_1413625</name>
</gene>
<evidence type="ECO:0000313" key="2">
    <source>
        <dbReference type="Proteomes" id="UP001175227"/>
    </source>
</evidence>
<protein>
    <submittedName>
        <fullName evidence="1">Uncharacterized protein</fullName>
    </submittedName>
</protein>
<evidence type="ECO:0000313" key="1">
    <source>
        <dbReference type="EMBL" id="KAK0491289.1"/>
    </source>
</evidence>
<sequence>MFPESMPNQDPHVLAAVMFGRRKYQIGVLVKPGPQFSFDSVDGNLRLRSLIKDIALMIIVTKPSRPLVYTANNTVRRQAVLDDYRAEIATLYETVEDCAI</sequence>
<proteinExistence type="predicted"/>
<keyword evidence="2" id="KW-1185">Reference proteome</keyword>
<dbReference type="EMBL" id="JAUEPR010000001">
    <property type="protein sequence ID" value="KAK0491289.1"/>
    <property type="molecule type" value="Genomic_DNA"/>
</dbReference>
<name>A0AA39PW72_9AGAR</name>
<dbReference type="Pfam" id="PF23562">
    <property type="entry name" value="AMP-binding_C_3"/>
    <property type="match status" value="1"/>
</dbReference>
<organism evidence="1 2">
    <name type="scientific">Armillaria novae-zelandiae</name>
    <dbReference type="NCBI Taxonomy" id="153914"/>
    <lineage>
        <taxon>Eukaryota</taxon>
        <taxon>Fungi</taxon>
        <taxon>Dikarya</taxon>
        <taxon>Basidiomycota</taxon>
        <taxon>Agaricomycotina</taxon>
        <taxon>Agaricomycetes</taxon>
        <taxon>Agaricomycetidae</taxon>
        <taxon>Agaricales</taxon>
        <taxon>Marasmiineae</taxon>
        <taxon>Physalacriaceae</taxon>
        <taxon>Armillaria</taxon>
    </lineage>
</organism>
<comment type="caution">
    <text evidence="1">The sequence shown here is derived from an EMBL/GenBank/DDBJ whole genome shotgun (WGS) entry which is preliminary data.</text>
</comment>